<dbReference type="Pfam" id="PF00248">
    <property type="entry name" value="Aldo_ket_red"/>
    <property type="match status" value="1"/>
</dbReference>
<evidence type="ECO:0000259" key="1">
    <source>
        <dbReference type="Pfam" id="PF00248"/>
    </source>
</evidence>
<dbReference type="Proteomes" id="UP000051686">
    <property type="component" value="Unassembled WGS sequence"/>
</dbReference>
<dbReference type="PANTHER" id="PTHR43364">
    <property type="entry name" value="NADH-SPECIFIC METHYLGLYOXAL REDUCTASE-RELATED"/>
    <property type="match status" value="1"/>
</dbReference>
<sequence>MKKIRIGDTNFTVSAVALGIMRMEALSVEKAAESLKTAYDAGINYIDSADIYGTGKSEQVFKEALKKSGISRDRLYIQSKGGIILDPKRSHGSYVFGKRYDFSKKHLLEAVDGILERMGIDYLDAFLLHRPDPLMEPEEIAEAFDVLQRSGKVRHFGVSNFNPQQYELVQEAVSQKLLINQLQFSIMHTGMIDFGIHTNMQDERSIDHDGGILEFARRKKITIQAWSPFQYGYFDGTFIDSPKFPELNKEMQKLAAKYQVSKNAIATAWILRHPANIQVVLGTMTPAHIKDSAAGADVELTKQEWYDVYFAAGNDLP</sequence>
<accession>A0A0R1M8N4</accession>
<dbReference type="EMBL" id="AZEH01000039">
    <property type="protein sequence ID" value="KRL04422.1"/>
    <property type="molecule type" value="Genomic_DNA"/>
</dbReference>
<proteinExistence type="predicted"/>
<dbReference type="InterPro" id="IPR036812">
    <property type="entry name" value="NAD(P)_OxRdtase_dom_sf"/>
</dbReference>
<evidence type="ECO:0000313" key="3">
    <source>
        <dbReference type="Proteomes" id="UP000051686"/>
    </source>
</evidence>
<protein>
    <submittedName>
        <fullName evidence="2">Oxidoreductase, aldo keto reductase family protein</fullName>
    </submittedName>
</protein>
<comment type="caution">
    <text evidence="2">The sequence shown here is derived from an EMBL/GenBank/DDBJ whole genome shotgun (WGS) entry which is preliminary data.</text>
</comment>
<dbReference type="InterPro" id="IPR050523">
    <property type="entry name" value="AKR_Detox_Biosynth"/>
</dbReference>
<feature type="domain" description="NADP-dependent oxidoreductase" evidence="1">
    <location>
        <begin position="17"/>
        <end position="306"/>
    </location>
</feature>
<dbReference type="RefSeq" id="WP_057896392.1">
    <property type="nucleotide sequence ID" value="NZ_AZEH01000039.1"/>
</dbReference>
<dbReference type="PANTHER" id="PTHR43364:SF1">
    <property type="entry name" value="OXIDOREDUCTASE YDHF"/>
    <property type="match status" value="1"/>
</dbReference>
<gene>
    <name evidence="2" type="ORF">FD46_GL001551</name>
</gene>
<keyword evidence="3" id="KW-1185">Reference proteome</keyword>
<dbReference type="OrthoDB" id="9773828at2"/>
<reference evidence="2 3" key="1">
    <citation type="journal article" date="2015" name="Genome Announc.">
        <title>Expanding the biotechnology potential of lactobacilli through comparative genomics of 213 strains and associated genera.</title>
        <authorList>
            <person name="Sun Z."/>
            <person name="Harris H.M."/>
            <person name="McCann A."/>
            <person name="Guo C."/>
            <person name="Argimon S."/>
            <person name="Zhang W."/>
            <person name="Yang X."/>
            <person name="Jeffery I.B."/>
            <person name="Cooney J.C."/>
            <person name="Kagawa T.F."/>
            <person name="Liu W."/>
            <person name="Song Y."/>
            <person name="Salvetti E."/>
            <person name="Wrobel A."/>
            <person name="Rasinkangas P."/>
            <person name="Parkhill J."/>
            <person name="Rea M.C."/>
            <person name="O'Sullivan O."/>
            <person name="Ritari J."/>
            <person name="Douillard F.P."/>
            <person name="Paul Ross R."/>
            <person name="Yang R."/>
            <person name="Briner A.E."/>
            <person name="Felis G.E."/>
            <person name="de Vos W.M."/>
            <person name="Barrangou R."/>
            <person name="Klaenhammer T.R."/>
            <person name="Caufield P.W."/>
            <person name="Cui Y."/>
            <person name="Zhang H."/>
            <person name="O'Toole P.W."/>
        </authorList>
    </citation>
    <scope>NUCLEOTIDE SEQUENCE [LARGE SCALE GENOMIC DNA]</scope>
    <source>
        <strain evidence="2 3">DSM 19972</strain>
    </source>
</reference>
<evidence type="ECO:0000313" key="2">
    <source>
        <dbReference type="EMBL" id="KRL04422.1"/>
    </source>
</evidence>
<dbReference type="CDD" id="cd19092">
    <property type="entry name" value="AKR_BsYcsN_EcYdhF-like"/>
    <property type="match status" value="1"/>
</dbReference>
<dbReference type="SUPFAM" id="SSF51430">
    <property type="entry name" value="NAD(P)-linked oxidoreductase"/>
    <property type="match status" value="1"/>
</dbReference>
<dbReference type="GO" id="GO:0005829">
    <property type="term" value="C:cytosol"/>
    <property type="evidence" value="ECO:0007669"/>
    <property type="project" value="TreeGrafter"/>
</dbReference>
<dbReference type="InterPro" id="IPR023210">
    <property type="entry name" value="NADP_OxRdtase_dom"/>
</dbReference>
<dbReference type="Gene3D" id="3.20.20.100">
    <property type="entry name" value="NADP-dependent oxidoreductase domain"/>
    <property type="match status" value="1"/>
</dbReference>
<dbReference type="PATRIC" id="fig|1423777.3.peg.1601"/>
<organism evidence="2 3">
    <name type="scientific">Liquorilactobacillus oeni DSM 19972</name>
    <dbReference type="NCBI Taxonomy" id="1423777"/>
    <lineage>
        <taxon>Bacteria</taxon>
        <taxon>Bacillati</taxon>
        <taxon>Bacillota</taxon>
        <taxon>Bacilli</taxon>
        <taxon>Lactobacillales</taxon>
        <taxon>Lactobacillaceae</taxon>
        <taxon>Liquorilactobacillus</taxon>
    </lineage>
</organism>
<name>A0A0R1M8N4_9LACO</name>
<dbReference type="AlphaFoldDB" id="A0A0R1M8N4"/>
<dbReference type="STRING" id="1423777.FD46_GL001551"/>